<sequence length="73" mass="8796">MVDKTYVTILKGYEKLLKREKSMEHYYDTKPLRSILEAESYLRLAKDQDVRSTYLSCMKECQSLYNLYMSKVR</sequence>
<dbReference type="Proteomes" id="UP000037558">
    <property type="component" value="Unassembled WGS sequence"/>
</dbReference>
<organism evidence="1 2">
    <name type="scientific">Priestia koreensis</name>
    <dbReference type="NCBI Taxonomy" id="284581"/>
    <lineage>
        <taxon>Bacteria</taxon>
        <taxon>Bacillati</taxon>
        <taxon>Bacillota</taxon>
        <taxon>Bacilli</taxon>
        <taxon>Bacillales</taxon>
        <taxon>Bacillaceae</taxon>
        <taxon>Priestia</taxon>
    </lineage>
</organism>
<dbReference type="PATRIC" id="fig|284581.3.peg.1623"/>
<keyword evidence="2" id="KW-1185">Reference proteome</keyword>
<gene>
    <name evidence="1" type="ORF">AMD01_04155</name>
</gene>
<proteinExistence type="predicted"/>
<comment type="caution">
    <text evidence="1">The sequence shown here is derived from an EMBL/GenBank/DDBJ whole genome shotgun (WGS) entry which is preliminary data.</text>
</comment>
<evidence type="ECO:0000313" key="1">
    <source>
        <dbReference type="EMBL" id="KOO48586.1"/>
    </source>
</evidence>
<name>A0A0M0LC42_9BACI</name>
<evidence type="ECO:0000313" key="2">
    <source>
        <dbReference type="Proteomes" id="UP000037558"/>
    </source>
</evidence>
<protein>
    <submittedName>
        <fullName evidence="1">Uncharacterized protein</fullName>
    </submittedName>
</protein>
<dbReference type="EMBL" id="LILC01000004">
    <property type="protein sequence ID" value="KOO48586.1"/>
    <property type="molecule type" value="Genomic_DNA"/>
</dbReference>
<reference evidence="2" key="1">
    <citation type="submission" date="2015-08" db="EMBL/GenBank/DDBJ databases">
        <title>Fjat-14210 dsm16467.</title>
        <authorList>
            <person name="Liu B."/>
            <person name="Wang J."/>
            <person name="Zhu Y."/>
            <person name="Liu G."/>
            <person name="Chen Q."/>
            <person name="Chen Z."/>
            <person name="Lan J."/>
            <person name="Che J."/>
            <person name="Ge C."/>
            <person name="Shi H."/>
            <person name="Pan Z."/>
            <person name="Liu X."/>
        </authorList>
    </citation>
    <scope>NUCLEOTIDE SEQUENCE [LARGE SCALE GENOMIC DNA]</scope>
    <source>
        <strain evidence="2">DSM 16467</strain>
    </source>
</reference>
<dbReference type="AlphaFoldDB" id="A0A0M0LC42"/>
<accession>A0A0M0LC42</accession>